<dbReference type="Pfam" id="PF02579">
    <property type="entry name" value="Nitro_FeMo-Co"/>
    <property type="match status" value="1"/>
</dbReference>
<organism evidence="2">
    <name type="scientific">hydrothermal vent metagenome</name>
    <dbReference type="NCBI Taxonomy" id="652676"/>
    <lineage>
        <taxon>unclassified sequences</taxon>
        <taxon>metagenomes</taxon>
        <taxon>ecological metagenomes</taxon>
    </lineage>
</organism>
<dbReference type="Gene3D" id="3.30.420.130">
    <property type="entry name" value="Dinitrogenase iron-molybdenum cofactor biosynthesis domain"/>
    <property type="match status" value="1"/>
</dbReference>
<sequence length="125" mass="14413">MKLAIPIKMNKEDSAIAPLFGKAKWFAIVKDDKIDIIPSGGQAVIEWLSEMKIDALLIQEMGVSPYAKAKELELMIYHTGFERILLSEVLKKFKNNDLEILDDTNMDEIIKHHEKRHPRHENGHH</sequence>
<accession>A0A1W1C864</accession>
<reference evidence="2" key="1">
    <citation type="submission" date="2016-10" db="EMBL/GenBank/DDBJ databases">
        <authorList>
            <person name="de Groot N.N."/>
        </authorList>
    </citation>
    <scope>NUCLEOTIDE SEQUENCE</scope>
</reference>
<proteinExistence type="predicted"/>
<dbReference type="InterPro" id="IPR036105">
    <property type="entry name" value="DiNase_FeMo-co_biosyn_sf"/>
</dbReference>
<feature type="domain" description="Dinitrogenase iron-molybdenum cofactor biosynthesis" evidence="1">
    <location>
        <begin position="13"/>
        <end position="94"/>
    </location>
</feature>
<protein>
    <recommendedName>
        <fullName evidence="1">Dinitrogenase iron-molybdenum cofactor biosynthesis domain-containing protein</fullName>
    </recommendedName>
</protein>
<name>A0A1W1C864_9ZZZZ</name>
<gene>
    <name evidence="2" type="ORF">MNB_SV-9-1205</name>
</gene>
<evidence type="ECO:0000313" key="2">
    <source>
        <dbReference type="EMBL" id="SFV61935.1"/>
    </source>
</evidence>
<evidence type="ECO:0000259" key="1">
    <source>
        <dbReference type="Pfam" id="PF02579"/>
    </source>
</evidence>
<dbReference type="InterPro" id="IPR003731">
    <property type="entry name" value="Di-Nase_FeMo-co_biosynth"/>
</dbReference>
<dbReference type="SUPFAM" id="SSF53146">
    <property type="entry name" value="Nitrogenase accessory factor-like"/>
    <property type="match status" value="1"/>
</dbReference>
<dbReference type="AlphaFoldDB" id="A0A1W1C864"/>
<dbReference type="EMBL" id="FPHG01000049">
    <property type="protein sequence ID" value="SFV61935.1"/>
    <property type="molecule type" value="Genomic_DNA"/>
</dbReference>